<organism evidence="2 3">
    <name type="scientific">Winogradskyella maritima</name>
    <dbReference type="NCBI Taxonomy" id="1517766"/>
    <lineage>
        <taxon>Bacteria</taxon>
        <taxon>Pseudomonadati</taxon>
        <taxon>Bacteroidota</taxon>
        <taxon>Flavobacteriia</taxon>
        <taxon>Flavobacteriales</taxon>
        <taxon>Flavobacteriaceae</taxon>
        <taxon>Winogradskyella</taxon>
    </lineage>
</organism>
<dbReference type="Proteomes" id="UP001595812">
    <property type="component" value="Unassembled WGS sequence"/>
</dbReference>
<dbReference type="InterPro" id="IPR036249">
    <property type="entry name" value="Thioredoxin-like_sf"/>
</dbReference>
<feature type="signal peptide" evidence="1">
    <location>
        <begin position="1"/>
        <end position="20"/>
    </location>
</feature>
<reference evidence="3" key="1">
    <citation type="journal article" date="2019" name="Int. J. Syst. Evol. Microbiol.">
        <title>The Global Catalogue of Microorganisms (GCM) 10K type strain sequencing project: providing services to taxonomists for standard genome sequencing and annotation.</title>
        <authorList>
            <consortium name="The Broad Institute Genomics Platform"/>
            <consortium name="The Broad Institute Genome Sequencing Center for Infectious Disease"/>
            <person name="Wu L."/>
            <person name="Ma J."/>
        </authorList>
    </citation>
    <scope>NUCLEOTIDE SEQUENCE [LARGE SCALE GENOMIC DNA]</scope>
    <source>
        <strain evidence="3">CECT 8979</strain>
    </source>
</reference>
<evidence type="ECO:0000313" key="2">
    <source>
        <dbReference type="EMBL" id="MFC3875656.1"/>
    </source>
</evidence>
<evidence type="ECO:0000256" key="1">
    <source>
        <dbReference type="SAM" id="SignalP"/>
    </source>
</evidence>
<comment type="caution">
    <text evidence="2">The sequence shown here is derived from an EMBL/GenBank/DDBJ whole genome shotgun (WGS) entry which is preliminary data.</text>
</comment>
<dbReference type="Pfam" id="PF13899">
    <property type="entry name" value="Thioredoxin_7"/>
    <property type="match status" value="1"/>
</dbReference>
<gene>
    <name evidence="2" type="ORF">ACFOSX_00285</name>
</gene>
<proteinExistence type="predicted"/>
<dbReference type="SUPFAM" id="SSF52833">
    <property type="entry name" value="Thioredoxin-like"/>
    <property type="match status" value="1"/>
</dbReference>
<keyword evidence="1" id="KW-0732">Signal</keyword>
<sequence>MKRLSGLLILIFFLSTNVSAQSSKWQSAFNTAKAEAQAQNKMILVYFTDNDSKSDEKVLYRQFWSSSTFKSMASNYVILNLKVSKERKNKANEDIYEARLKKNFNNQDKYPMVVLADALGNRTGISLSEISEVAINEFLTKLQSH</sequence>
<evidence type="ECO:0000313" key="3">
    <source>
        <dbReference type="Proteomes" id="UP001595812"/>
    </source>
</evidence>
<name>A0ABV8AFL6_9FLAO</name>
<dbReference type="Gene3D" id="3.40.30.10">
    <property type="entry name" value="Glutaredoxin"/>
    <property type="match status" value="1"/>
</dbReference>
<protein>
    <submittedName>
        <fullName evidence="2">Thioredoxin family protein</fullName>
    </submittedName>
</protein>
<keyword evidence="3" id="KW-1185">Reference proteome</keyword>
<feature type="chain" id="PRO_5046280162" evidence="1">
    <location>
        <begin position="21"/>
        <end position="145"/>
    </location>
</feature>
<dbReference type="RefSeq" id="WP_386095847.1">
    <property type="nucleotide sequence ID" value="NZ_JBHSAT010000001.1"/>
</dbReference>
<accession>A0ABV8AFL6</accession>
<dbReference type="EMBL" id="JBHSAT010000001">
    <property type="protein sequence ID" value="MFC3875656.1"/>
    <property type="molecule type" value="Genomic_DNA"/>
</dbReference>